<dbReference type="InterPro" id="IPR002509">
    <property type="entry name" value="NODB_dom"/>
</dbReference>
<feature type="domain" description="NodB homology" evidence="1">
    <location>
        <begin position="38"/>
        <end position="261"/>
    </location>
</feature>
<dbReference type="InterPro" id="IPR011330">
    <property type="entry name" value="Glyco_hydro/deAcase_b/a-brl"/>
</dbReference>
<evidence type="ECO:0000313" key="3">
    <source>
        <dbReference type="Proteomes" id="UP000267430"/>
    </source>
</evidence>
<comment type="caution">
    <text evidence="2">The sequence shown here is derived from an EMBL/GenBank/DDBJ whole genome shotgun (WGS) entry which is preliminary data.</text>
</comment>
<dbReference type="Proteomes" id="UP000267430">
    <property type="component" value="Unassembled WGS sequence"/>
</dbReference>
<organism evidence="2 3">
    <name type="scientific">Peribacillus cavernae</name>
    <dbReference type="NCBI Taxonomy" id="1674310"/>
    <lineage>
        <taxon>Bacteria</taxon>
        <taxon>Bacillati</taxon>
        <taxon>Bacillota</taxon>
        <taxon>Bacilli</taxon>
        <taxon>Bacillales</taxon>
        <taxon>Bacillaceae</taxon>
        <taxon>Peribacillus</taxon>
    </lineage>
</organism>
<dbReference type="CDD" id="cd10938">
    <property type="entry name" value="CE4_HpPgdA_like"/>
    <property type="match status" value="1"/>
</dbReference>
<sequence>MIDNPITWPNGAKCAVAITFDMDTDSILHLAHPDTADTRVSTTSWLKYDEVAIPRILKMYKKYDIKQTFFVPAWCIERYPKTVELILKDGHELAHHGYLHEHPNEISAEEELYWLQRGIEVIENFSGKRPRGWRAPMYNFSKHSLEFLAKEGFLYDSSLMGDDIPYILKDKTSKEVIELPTHWAMDDWPQYTHNGDLDYKMPINSPERAMEVFMSEFEAAWKYGGMWVSVWHPFVSGRLARCDSIDQMIGKMQEKGDVWFATLEEIALHVRTCVDNGTYKPRTVHLPYYDGRIPELQSNLAGGVKK</sequence>
<evidence type="ECO:0000313" key="2">
    <source>
        <dbReference type="EMBL" id="RUQ30154.1"/>
    </source>
</evidence>
<proteinExistence type="predicted"/>
<name>A0A433HPE4_9BACI</name>
<dbReference type="PANTHER" id="PTHR47561:SF1">
    <property type="entry name" value="POLYSACCHARIDE DEACETYLASE FAMILY PROTEIN (AFU_ORTHOLOGUE AFUA_6G05030)"/>
    <property type="match status" value="1"/>
</dbReference>
<keyword evidence="3" id="KW-1185">Reference proteome</keyword>
<protein>
    <submittedName>
        <fullName evidence="2">Polysaccharide deacetylase</fullName>
    </submittedName>
</protein>
<dbReference type="GO" id="GO:0005975">
    <property type="term" value="P:carbohydrate metabolic process"/>
    <property type="evidence" value="ECO:0007669"/>
    <property type="project" value="InterPro"/>
</dbReference>
<dbReference type="PROSITE" id="PS51677">
    <property type="entry name" value="NODB"/>
    <property type="match status" value="1"/>
</dbReference>
<dbReference type="EMBL" id="RYZZ01000007">
    <property type="protein sequence ID" value="RUQ30154.1"/>
    <property type="molecule type" value="Genomic_DNA"/>
</dbReference>
<dbReference type="Gene3D" id="3.20.20.370">
    <property type="entry name" value="Glycoside hydrolase/deacetylase"/>
    <property type="match status" value="1"/>
</dbReference>
<dbReference type="Pfam" id="PF01522">
    <property type="entry name" value="Polysacc_deac_1"/>
    <property type="match status" value="1"/>
</dbReference>
<dbReference type="AlphaFoldDB" id="A0A433HPE4"/>
<dbReference type="PANTHER" id="PTHR47561">
    <property type="entry name" value="POLYSACCHARIDE DEACETYLASE FAMILY PROTEIN (AFU_ORTHOLOGUE AFUA_6G05030)"/>
    <property type="match status" value="1"/>
</dbReference>
<accession>A0A433HPE4</accession>
<dbReference type="RefSeq" id="WP_126864176.1">
    <property type="nucleotide sequence ID" value="NZ_JAUSTX010000001.1"/>
</dbReference>
<dbReference type="InterPro" id="IPR037950">
    <property type="entry name" value="PgdA-like"/>
</dbReference>
<reference evidence="2 3" key="1">
    <citation type="submission" date="2018-12" db="EMBL/GenBank/DDBJ databases">
        <title>Bacillus chawlae sp. nov., Bacillus glennii sp. nov., and Bacillus saganii sp. nov. Isolated from the Vehicle Assembly Building at Kennedy Space Center where the Viking Spacecraft were Assembled.</title>
        <authorList>
            <person name="Seuylemezian A."/>
            <person name="Vaishampayan P."/>
        </authorList>
    </citation>
    <scope>NUCLEOTIDE SEQUENCE [LARGE SCALE GENOMIC DNA]</scope>
    <source>
        <strain evidence="2 3">L5</strain>
    </source>
</reference>
<dbReference type="GO" id="GO:0016810">
    <property type="term" value="F:hydrolase activity, acting on carbon-nitrogen (but not peptide) bonds"/>
    <property type="evidence" value="ECO:0007669"/>
    <property type="project" value="InterPro"/>
</dbReference>
<dbReference type="OrthoDB" id="9806342at2"/>
<gene>
    <name evidence="2" type="ORF">ELQ35_07345</name>
</gene>
<dbReference type="SUPFAM" id="SSF88713">
    <property type="entry name" value="Glycoside hydrolase/deacetylase"/>
    <property type="match status" value="1"/>
</dbReference>
<evidence type="ECO:0000259" key="1">
    <source>
        <dbReference type="PROSITE" id="PS51677"/>
    </source>
</evidence>